<feature type="compositionally biased region" description="Pro residues" evidence="1">
    <location>
        <begin position="91"/>
        <end position="111"/>
    </location>
</feature>
<dbReference type="Proteomes" id="UP000216020">
    <property type="component" value="Unassembled WGS sequence"/>
</dbReference>
<keyword evidence="2" id="KW-0732">Signal</keyword>
<feature type="region of interest" description="Disordered" evidence="1">
    <location>
        <begin position="29"/>
        <end position="120"/>
    </location>
</feature>
<evidence type="ECO:0000256" key="2">
    <source>
        <dbReference type="SAM" id="SignalP"/>
    </source>
</evidence>
<dbReference type="EMBL" id="NEVM01000005">
    <property type="protein sequence ID" value="OZI30751.1"/>
    <property type="molecule type" value="Genomic_DNA"/>
</dbReference>
<evidence type="ECO:0000313" key="3">
    <source>
        <dbReference type="EMBL" id="OZI30751.1"/>
    </source>
</evidence>
<name>A0A261S0T6_9BORD</name>
<dbReference type="PROSITE" id="PS51257">
    <property type="entry name" value="PROKAR_LIPOPROTEIN"/>
    <property type="match status" value="1"/>
</dbReference>
<comment type="caution">
    <text evidence="3">The sequence shown here is derived from an EMBL/GenBank/DDBJ whole genome shotgun (WGS) entry which is preliminary data.</text>
</comment>
<reference evidence="4" key="1">
    <citation type="submission" date="2017-05" db="EMBL/GenBank/DDBJ databases">
        <title>Complete and WGS of Bordetella genogroups.</title>
        <authorList>
            <person name="Spilker T."/>
            <person name="Lipuma J."/>
        </authorList>
    </citation>
    <scope>NUCLEOTIDE SEQUENCE [LARGE SCALE GENOMIC DNA]</scope>
    <source>
        <strain evidence="4">AU16122</strain>
    </source>
</reference>
<proteinExistence type="predicted"/>
<evidence type="ECO:0000313" key="4">
    <source>
        <dbReference type="Proteomes" id="UP000216020"/>
    </source>
</evidence>
<organism evidence="3 4">
    <name type="scientific">Bordetella genomosp. 10</name>
    <dbReference type="NCBI Taxonomy" id="1416804"/>
    <lineage>
        <taxon>Bacteria</taxon>
        <taxon>Pseudomonadati</taxon>
        <taxon>Pseudomonadota</taxon>
        <taxon>Betaproteobacteria</taxon>
        <taxon>Burkholderiales</taxon>
        <taxon>Alcaligenaceae</taxon>
        <taxon>Bordetella</taxon>
    </lineage>
</organism>
<accession>A0A261S0T6</accession>
<feature type="signal peptide" evidence="2">
    <location>
        <begin position="1"/>
        <end position="24"/>
    </location>
</feature>
<protein>
    <submittedName>
        <fullName evidence="3">Uncharacterized protein</fullName>
    </submittedName>
</protein>
<gene>
    <name evidence="3" type="ORF">CAL29_22440</name>
</gene>
<sequence>MRGGLLLPALLGMACAAGTVEARAQTGAPVQVAQLPEGGQGGQWKHPESGATSPSGSGAVGPGEQRGEQRDATPPTSPPPPPKPDTRKPSDPPPRNPDSVQPPPPPIPAPEVPHKTSMPQ</sequence>
<keyword evidence="4" id="KW-1185">Reference proteome</keyword>
<evidence type="ECO:0000256" key="1">
    <source>
        <dbReference type="SAM" id="MobiDB-lite"/>
    </source>
</evidence>
<feature type="chain" id="PRO_5012989383" evidence="2">
    <location>
        <begin position="25"/>
        <end position="120"/>
    </location>
</feature>
<dbReference type="AlphaFoldDB" id="A0A261S0T6"/>